<evidence type="ECO:0000313" key="1">
    <source>
        <dbReference type="EMBL" id="CAF4371931.1"/>
    </source>
</evidence>
<dbReference type="EMBL" id="CAJOAZ010023066">
    <property type="protein sequence ID" value="CAF4371931.1"/>
    <property type="molecule type" value="Genomic_DNA"/>
</dbReference>
<protein>
    <submittedName>
        <fullName evidence="1">Uncharacterized protein</fullName>
    </submittedName>
</protein>
<organism evidence="1 2">
    <name type="scientific">Adineta steineri</name>
    <dbReference type="NCBI Taxonomy" id="433720"/>
    <lineage>
        <taxon>Eukaryota</taxon>
        <taxon>Metazoa</taxon>
        <taxon>Spiralia</taxon>
        <taxon>Gnathifera</taxon>
        <taxon>Rotifera</taxon>
        <taxon>Eurotatoria</taxon>
        <taxon>Bdelloidea</taxon>
        <taxon>Adinetida</taxon>
        <taxon>Adinetidae</taxon>
        <taxon>Adineta</taxon>
    </lineage>
</organism>
<dbReference type="AlphaFoldDB" id="A0A820MH65"/>
<name>A0A820MH65_9BILA</name>
<feature type="non-terminal residue" evidence="1">
    <location>
        <position position="77"/>
    </location>
</feature>
<evidence type="ECO:0000313" key="2">
    <source>
        <dbReference type="Proteomes" id="UP000663844"/>
    </source>
</evidence>
<proteinExistence type="predicted"/>
<accession>A0A820MH65</accession>
<gene>
    <name evidence="1" type="ORF">OXD698_LOCUS49888</name>
</gene>
<sequence>MYYYFYLEENNYCSSWHTVKDEISLSNTYIHFTISSNSSLHFHFLNNNIELVYSTKTIHDLETLTKKIIPLKGSPRQ</sequence>
<comment type="caution">
    <text evidence="1">The sequence shown here is derived from an EMBL/GenBank/DDBJ whole genome shotgun (WGS) entry which is preliminary data.</text>
</comment>
<dbReference type="Proteomes" id="UP000663844">
    <property type="component" value="Unassembled WGS sequence"/>
</dbReference>
<reference evidence="1" key="1">
    <citation type="submission" date="2021-02" db="EMBL/GenBank/DDBJ databases">
        <authorList>
            <person name="Nowell W R."/>
        </authorList>
    </citation>
    <scope>NUCLEOTIDE SEQUENCE</scope>
</reference>